<dbReference type="AlphaFoldDB" id="A0A7Y0EE00"/>
<evidence type="ECO:0000256" key="1">
    <source>
        <dbReference type="SAM" id="MobiDB-lite"/>
    </source>
</evidence>
<dbReference type="EMBL" id="JABBNI010000004">
    <property type="protein sequence ID" value="NMM61377.1"/>
    <property type="molecule type" value="Genomic_DNA"/>
</dbReference>
<dbReference type="InterPro" id="IPR014195">
    <property type="entry name" value="Spore_III_AG"/>
</dbReference>
<evidence type="ECO:0000313" key="3">
    <source>
        <dbReference type="EMBL" id="NMM61377.1"/>
    </source>
</evidence>
<sequence>MNLKDLKKLFKKLFKKHIGEENNSFLNDKKNRVNLFIVFLVGVLILITISFFKTSNTQISAQGTNVKNEDKEQQKSEDQDGDSEKYESTVQDKLKSTLEKIEGVGKVDVMVNFESGEEQVPAVNVSDSTNNTEEKDTEGGVRNSTQKNNGSTVVITNDGSKSKPLIVKKYKPKVSGVCVVAEGAENKVTELRITKAVINLFNISENKVNVYPMKK</sequence>
<comment type="caution">
    <text evidence="3">The sequence shown here is derived from an EMBL/GenBank/DDBJ whole genome shotgun (WGS) entry which is preliminary data.</text>
</comment>
<organism evidence="3 4">
    <name type="scientific">Clostridium muellerianum</name>
    <dbReference type="NCBI Taxonomy" id="2716538"/>
    <lineage>
        <taxon>Bacteria</taxon>
        <taxon>Bacillati</taxon>
        <taxon>Bacillota</taxon>
        <taxon>Clostridia</taxon>
        <taxon>Eubacteriales</taxon>
        <taxon>Clostridiaceae</taxon>
        <taxon>Clostridium</taxon>
    </lineage>
</organism>
<keyword evidence="2" id="KW-0812">Transmembrane</keyword>
<name>A0A7Y0EE00_9CLOT</name>
<evidence type="ECO:0000256" key="2">
    <source>
        <dbReference type="SAM" id="Phobius"/>
    </source>
</evidence>
<keyword evidence="2" id="KW-0472">Membrane</keyword>
<dbReference type="Proteomes" id="UP000537131">
    <property type="component" value="Unassembled WGS sequence"/>
</dbReference>
<dbReference type="RefSeq" id="WP_169295985.1">
    <property type="nucleotide sequence ID" value="NZ_JABBNI010000004.1"/>
</dbReference>
<keyword evidence="2" id="KW-1133">Transmembrane helix</keyword>
<feature type="region of interest" description="Disordered" evidence="1">
    <location>
        <begin position="63"/>
        <end position="89"/>
    </location>
</feature>
<protein>
    <submittedName>
        <fullName evidence="3">Stage III sporulation protein AG</fullName>
    </submittedName>
</protein>
<evidence type="ECO:0000313" key="4">
    <source>
        <dbReference type="Proteomes" id="UP000537131"/>
    </source>
</evidence>
<feature type="compositionally biased region" description="Polar residues" evidence="1">
    <location>
        <begin position="142"/>
        <end position="157"/>
    </location>
</feature>
<keyword evidence="4" id="KW-1185">Reference proteome</keyword>
<feature type="transmembrane region" description="Helical" evidence="2">
    <location>
        <begin position="33"/>
        <end position="52"/>
    </location>
</feature>
<reference evidence="3 4" key="1">
    <citation type="submission" date="2020-06" db="EMBL/GenBank/DDBJ databases">
        <title>Complete Genome Sequence of Clostridium muelleri sp. nov. P21T, an Acid-Alcohol Producing Acetogen Isolated from Old Hay.</title>
        <authorList>
            <person name="Duncan K.E."/>
            <person name="Tanner R.S."/>
        </authorList>
    </citation>
    <scope>NUCLEOTIDE SEQUENCE [LARGE SCALE GENOMIC DNA]</scope>
    <source>
        <strain evidence="3 4">P21</strain>
    </source>
</reference>
<dbReference type="NCBIfam" id="TIGR02830">
    <property type="entry name" value="spore_III_AG"/>
    <property type="match status" value="1"/>
</dbReference>
<accession>A0A7Y0EE00</accession>
<gene>
    <name evidence="3" type="primary">spoIIIAG</name>
    <name evidence="3" type="ORF">HBE96_01415</name>
</gene>
<feature type="compositionally biased region" description="Basic and acidic residues" evidence="1">
    <location>
        <begin position="67"/>
        <end position="89"/>
    </location>
</feature>
<feature type="region of interest" description="Disordered" evidence="1">
    <location>
        <begin position="123"/>
        <end position="157"/>
    </location>
</feature>
<proteinExistence type="predicted"/>